<dbReference type="GO" id="GO:0050797">
    <property type="term" value="F:thymidylate synthase (FAD) activity"/>
    <property type="evidence" value="ECO:0007669"/>
    <property type="project" value="InterPro"/>
</dbReference>
<dbReference type="AlphaFoldDB" id="A0A2H0V908"/>
<gene>
    <name evidence="1" type="ORF">COT93_01490</name>
</gene>
<proteinExistence type="predicted"/>
<dbReference type="Proteomes" id="UP000229972">
    <property type="component" value="Unassembled WGS sequence"/>
</dbReference>
<evidence type="ECO:0000313" key="1">
    <source>
        <dbReference type="EMBL" id="PIR95586.1"/>
    </source>
</evidence>
<sequence length="429" mass="49310">MANIFLYDEFNPEDTAMMQALYSRSAKSVVEHVEKVKQSGSGKFMETFYVGYGHASIADCGSTTLFIEGISILGDKAIQDWQLYSGQETSTRYIDMSKQAIIDPLNTQQSQAIIKKWMDFYISNQENIQNFLMAKYPRQAEEAEAMYMKAIKARGFDIMRGFLPAGITTQLSWHTNLRQAWDKIALLRHHPLLEVRETAATILKTLQDKYTHSFSHKTYEEQEAYRALSATEYNYLRPEKNPVFKLNTNIIETDLEQYQDVINKRPIKTNLPAFMGELGNLSFSFVLDYGSFRDIQRHRNGVCRMPLLTTELGFNSWYLEQLPEDLRQEAVSLIAEQTIAIAALEATPEIRQYYIAIGFNIFSRVTYPLPAAIYVMELRSNKTVHPSLRKLAKEMAAATQSQLPNLKMYIDQDLDDWDVRRGLADITSK</sequence>
<evidence type="ECO:0000313" key="2">
    <source>
        <dbReference type="Proteomes" id="UP000229972"/>
    </source>
</evidence>
<dbReference type="InterPro" id="IPR003669">
    <property type="entry name" value="Thymidylate_synthase_ThyX"/>
</dbReference>
<dbReference type="InterPro" id="IPR036098">
    <property type="entry name" value="Thymidylate_synthase_ThyX_sf"/>
</dbReference>
<accession>A0A2H0V908</accession>
<dbReference type="Gene3D" id="3.30.1360.170">
    <property type="match status" value="1"/>
</dbReference>
<dbReference type="PANTHER" id="PTHR34934:SF1">
    <property type="entry name" value="FLAVIN-DEPENDENT THYMIDYLATE SYNTHASE"/>
    <property type="match status" value="1"/>
</dbReference>
<organism evidence="1 2">
    <name type="scientific">Candidatus Falkowbacteria bacterium CG10_big_fil_rev_8_21_14_0_10_37_18</name>
    <dbReference type="NCBI Taxonomy" id="1974562"/>
    <lineage>
        <taxon>Bacteria</taxon>
        <taxon>Candidatus Falkowiibacteriota</taxon>
    </lineage>
</organism>
<dbReference type="GO" id="GO:0050660">
    <property type="term" value="F:flavin adenine dinucleotide binding"/>
    <property type="evidence" value="ECO:0007669"/>
    <property type="project" value="InterPro"/>
</dbReference>
<name>A0A2H0V908_9BACT</name>
<dbReference type="SUPFAM" id="SSF69796">
    <property type="entry name" value="Thymidylate synthase-complementing protein Thy1"/>
    <property type="match status" value="2"/>
</dbReference>
<dbReference type="GO" id="GO:0070402">
    <property type="term" value="F:NADPH binding"/>
    <property type="evidence" value="ECO:0007669"/>
    <property type="project" value="TreeGrafter"/>
</dbReference>
<dbReference type="EMBL" id="PFAL01000015">
    <property type="protein sequence ID" value="PIR95586.1"/>
    <property type="molecule type" value="Genomic_DNA"/>
</dbReference>
<evidence type="ECO:0008006" key="3">
    <source>
        <dbReference type="Google" id="ProtNLM"/>
    </source>
</evidence>
<dbReference type="GO" id="GO:0006231">
    <property type="term" value="P:dTMP biosynthetic process"/>
    <property type="evidence" value="ECO:0007669"/>
    <property type="project" value="InterPro"/>
</dbReference>
<comment type="caution">
    <text evidence="1">The sequence shown here is derived from an EMBL/GenBank/DDBJ whole genome shotgun (WGS) entry which is preliminary data.</text>
</comment>
<dbReference type="Pfam" id="PF02511">
    <property type="entry name" value="Thy1"/>
    <property type="match status" value="1"/>
</dbReference>
<dbReference type="PROSITE" id="PS51331">
    <property type="entry name" value="THYX"/>
    <property type="match status" value="1"/>
</dbReference>
<protein>
    <recommendedName>
        <fullName evidence="3">Thymidylate synthase</fullName>
    </recommendedName>
</protein>
<dbReference type="PANTHER" id="PTHR34934">
    <property type="entry name" value="FLAVIN-DEPENDENT THYMIDYLATE SYNTHASE"/>
    <property type="match status" value="1"/>
</dbReference>
<dbReference type="GO" id="GO:0004799">
    <property type="term" value="F:thymidylate synthase activity"/>
    <property type="evidence" value="ECO:0007669"/>
    <property type="project" value="TreeGrafter"/>
</dbReference>
<reference evidence="2" key="1">
    <citation type="submission" date="2017-09" db="EMBL/GenBank/DDBJ databases">
        <title>Depth-based differentiation of microbial function through sediment-hosted aquifers and enrichment of novel symbionts in the deep terrestrial subsurface.</title>
        <authorList>
            <person name="Probst A.J."/>
            <person name="Ladd B."/>
            <person name="Jarett J.K."/>
            <person name="Geller-Mcgrath D.E."/>
            <person name="Sieber C.M.K."/>
            <person name="Emerson J.B."/>
            <person name="Anantharaman K."/>
            <person name="Thomas B.C."/>
            <person name="Malmstrom R."/>
            <person name="Stieglmeier M."/>
            <person name="Klingl A."/>
            <person name="Woyke T."/>
            <person name="Ryan C.M."/>
            <person name="Banfield J.F."/>
        </authorList>
    </citation>
    <scope>NUCLEOTIDE SEQUENCE [LARGE SCALE GENOMIC DNA]</scope>
</reference>